<evidence type="ECO:0000313" key="2">
    <source>
        <dbReference type="EMBL" id="KAG5586804.1"/>
    </source>
</evidence>
<protein>
    <submittedName>
        <fullName evidence="2">Uncharacterized protein</fullName>
    </submittedName>
</protein>
<comment type="caution">
    <text evidence="2">The sequence shown here is derived from an EMBL/GenBank/DDBJ whole genome shotgun (WGS) entry which is preliminary data.</text>
</comment>
<reference evidence="2 3" key="1">
    <citation type="submission" date="2020-09" db="EMBL/GenBank/DDBJ databases">
        <title>De no assembly of potato wild relative species, Solanum commersonii.</title>
        <authorList>
            <person name="Cho K."/>
        </authorList>
    </citation>
    <scope>NUCLEOTIDE SEQUENCE [LARGE SCALE GENOMIC DNA]</scope>
    <source>
        <strain evidence="2">LZ3.2</strain>
        <tissue evidence="2">Leaf</tissue>
    </source>
</reference>
<accession>A0A9J5XHQ1</accession>
<feature type="region of interest" description="Disordered" evidence="1">
    <location>
        <begin position="79"/>
        <end position="158"/>
    </location>
</feature>
<sequence>MESKIAYLNAELVAVAEREKKREEREEEIAAAKEVENKRSGPKIGSKSGIVGPTLRISKSNPWKRPNYLTKLIPQNFSTSRMPTTHAKSATINKKGSPLITNFRKTRPFQPKQIIPRRSLRKNLQVSPKNDLKRTYDDQDLTFQNSITKPSGNHTGSG</sequence>
<evidence type="ECO:0000256" key="1">
    <source>
        <dbReference type="SAM" id="MobiDB-lite"/>
    </source>
</evidence>
<feature type="compositionally biased region" description="Polar residues" evidence="1">
    <location>
        <begin position="79"/>
        <end position="94"/>
    </location>
</feature>
<feature type="compositionally biased region" description="Polar residues" evidence="1">
    <location>
        <begin position="141"/>
        <end position="158"/>
    </location>
</feature>
<name>A0A9J5XHQ1_SOLCO</name>
<proteinExistence type="predicted"/>
<dbReference type="Proteomes" id="UP000824120">
    <property type="component" value="Chromosome 9"/>
</dbReference>
<gene>
    <name evidence="2" type="ORF">H5410_047238</name>
</gene>
<keyword evidence="3" id="KW-1185">Reference proteome</keyword>
<organism evidence="2 3">
    <name type="scientific">Solanum commersonii</name>
    <name type="common">Commerson's wild potato</name>
    <name type="synonym">Commerson's nightshade</name>
    <dbReference type="NCBI Taxonomy" id="4109"/>
    <lineage>
        <taxon>Eukaryota</taxon>
        <taxon>Viridiplantae</taxon>
        <taxon>Streptophyta</taxon>
        <taxon>Embryophyta</taxon>
        <taxon>Tracheophyta</taxon>
        <taxon>Spermatophyta</taxon>
        <taxon>Magnoliopsida</taxon>
        <taxon>eudicotyledons</taxon>
        <taxon>Gunneridae</taxon>
        <taxon>Pentapetalae</taxon>
        <taxon>asterids</taxon>
        <taxon>lamiids</taxon>
        <taxon>Solanales</taxon>
        <taxon>Solanaceae</taxon>
        <taxon>Solanoideae</taxon>
        <taxon>Solaneae</taxon>
        <taxon>Solanum</taxon>
    </lineage>
</organism>
<dbReference type="AlphaFoldDB" id="A0A9J5XHQ1"/>
<dbReference type="EMBL" id="JACXVP010000009">
    <property type="protein sequence ID" value="KAG5586804.1"/>
    <property type="molecule type" value="Genomic_DNA"/>
</dbReference>
<feature type="region of interest" description="Disordered" evidence="1">
    <location>
        <begin position="32"/>
        <end position="63"/>
    </location>
</feature>
<evidence type="ECO:0000313" key="3">
    <source>
        <dbReference type="Proteomes" id="UP000824120"/>
    </source>
</evidence>